<feature type="transmembrane region" description="Helical" evidence="7">
    <location>
        <begin position="131"/>
        <end position="148"/>
    </location>
</feature>
<feature type="transmembrane region" description="Helical" evidence="7">
    <location>
        <begin position="78"/>
        <end position="97"/>
    </location>
</feature>
<feature type="transmembrane region" description="Helical" evidence="7">
    <location>
        <begin position="154"/>
        <end position="172"/>
    </location>
</feature>
<evidence type="ECO:0000256" key="5">
    <source>
        <dbReference type="ARBA" id="ARBA00022989"/>
    </source>
</evidence>
<feature type="transmembrane region" description="Helical" evidence="7">
    <location>
        <begin position="103"/>
        <end position="124"/>
    </location>
</feature>
<keyword evidence="6 7" id="KW-0472">Membrane</keyword>
<evidence type="ECO:0000256" key="1">
    <source>
        <dbReference type="ARBA" id="ARBA00004651"/>
    </source>
</evidence>
<dbReference type="EMBL" id="QGQD01000001">
    <property type="protein sequence ID" value="TLD02978.1"/>
    <property type="molecule type" value="Genomic_DNA"/>
</dbReference>
<dbReference type="InterPro" id="IPR000620">
    <property type="entry name" value="EamA_dom"/>
</dbReference>
<evidence type="ECO:0000313" key="10">
    <source>
        <dbReference type="Proteomes" id="UP000306509"/>
    </source>
</evidence>
<keyword evidence="3" id="KW-1003">Cell membrane</keyword>
<dbReference type="InterPro" id="IPR051258">
    <property type="entry name" value="Diverse_Substrate_Transporter"/>
</dbReference>
<comment type="similarity">
    <text evidence="2">Belongs to the EamA transporter family.</text>
</comment>
<evidence type="ECO:0000256" key="2">
    <source>
        <dbReference type="ARBA" id="ARBA00007362"/>
    </source>
</evidence>
<comment type="caution">
    <text evidence="9">The sequence shown here is derived from an EMBL/GenBank/DDBJ whole genome shotgun (WGS) entry which is preliminary data.</text>
</comment>
<dbReference type="RefSeq" id="WP_044296596.1">
    <property type="nucleotide sequence ID" value="NZ_CABMJZ010000159.1"/>
</dbReference>
<dbReference type="SUPFAM" id="SSF103481">
    <property type="entry name" value="Multidrug resistance efflux transporter EmrE"/>
    <property type="match status" value="2"/>
</dbReference>
<evidence type="ECO:0000256" key="3">
    <source>
        <dbReference type="ARBA" id="ARBA00022475"/>
    </source>
</evidence>
<evidence type="ECO:0000313" key="9">
    <source>
        <dbReference type="EMBL" id="TLD02978.1"/>
    </source>
</evidence>
<evidence type="ECO:0000256" key="4">
    <source>
        <dbReference type="ARBA" id="ARBA00022692"/>
    </source>
</evidence>
<feature type="domain" description="EamA" evidence="8">
    <location>
        <begin position="161"/>
        <end position="289"/>
    </location>
</feature>
<dbReference type="InterPro" id="IPR037185">
    <property type="entry name" value="EmrE-like"/>
</dbReference>
<keyword evidence="10" id="KW-1185">Reference proteome</keyword>
<feature type="transmembrane region" description="Helical" evidence="7">
    <location>
        <begin position="184"/>
        <end position="208"/>
    </location>
</feature>
<dbReference type="Gene3D" id="1.10.3730.20">
    <property type="match status" value="1"/>
</dbReference>
<dbReference type="PANTHER" id="PTHR42920">
    <property type="entry name" value="OS03G0707200 PROTEIN-RELATED"/>
    <property type="match status" value="1"/>
</dbReference>
<proteinExistence type="inferred from homology"/>
<dbReference type="Pfam" id="PF00892">
    <property type="entry name" value="EamA"/>
    <property type="match status" value="2"/>
</dbReference>
<name>A0A4V6HSH4_9FIRM</name>
<feature type="domain" description="EamA" evidence="8">
    <location>
        <begin position="9"/>
        <end position="147"/>
    </location>
</feature>
<keyword evidence="5 7" id="KW-1133">Transmembrane helix</keyword>
<feature type="transmembrane region" description="Helical" evidence="7">
    <location>
        <begin position="214"/>
        <end position="237"/>
    </location>
</feature>
<keyword evidence="4 7" id="KW-0812">Transmembrane</keyword>
<dbReference type="Proteomes" id="UP000306509">
    <property type="component" value="Unassembled WGS sequence"/>
</dbReference>
<protein>
    <submittedName>
        <fullName evidence="9">Carboxylate/amino acid/amine transporter</fullName>
    </submittedName>
</protein>
<evidence type="ECO:0000256" key="6">
    <source>
        <dbReference type="ARBA" id="ARBA00023136"/>
    </source>
</evidence>
<comment type="subcellular location">
    <subcellularLocation>
        <location evidence="1">Cell membrane</location>
        <topology evidence="1">Multi-pass membrane protein</topology>
    </subcellularLocation>
</comment>
<dbReference type="GO" id="GO:0005886">
    <property type="term" value="C:plasma membrane"/>
    <property type="evidence" value="ECO:0007669"/>
    <property type="project" value="UniProtKB-SubCell"/>
</dbReference>
<dbReference type="PANTHER" id="PTHR42920:SF11">
    <property type="entry name" value="INNER MEMBRANE PROTEIN YTFF"/>
    <property type="match status" value="1"/>
</dbReference>
<gene>
    <name evidence="9" type="ORF">DSM106044_00001</name>
</gene>
<dbReference type="AlphaFoldDB" id="A0A4V6HSH4"/>
<evidence type="ECO:0000259" key="8">
    <source>
        <dbReference type="Pfam" id="PF00892"/>
    </source>
</evidence>
<accession>A0A4V6HSH4</accession>
<feature type="transmembrane region" description="Helical" evidence="7">
    <location>
        <begin position="272"/>
        <end position="289"/>
    </location>
</feature>
<sequence length="308" mass="33448">MKIKIKKHIAVLSAIAAAVLYSISSPISKLLLSEIPPALMASLLYLGAGIGMASINLIQKKVVPISKDTPFIKRDFPYIAGMILLDIAAPFLLMTGLSKASAANVSLLNNFEIVATSLIAFTLFREKITGRLWFGIGLITLSSLILSLPEPGSLSFSYSSLFVLGACVCWGFENNCTRMLSKNSPLKVVILKGFGSGTGSLLLSFLLHENGIPALYIFFTLILGFVSYGLSIFCYVYAQRSLGAAKTSAYYSISPFIGVFLSLIIFREIPHLSFVLAFLVMAAGTYYTSTDAKESRFRKFSLHSISVK</sequence>
<feature type="transmembrane region" description="Helical" evidence="7">
    <location>
        <begin position="249"/>
        <end position="266"/>
    </location>
</feature>
<feature type="transmembrane region" description="Helical" evidence="7">
    <location>
        <begin position="40"/>
        <end position="58"/>
    </location>
</feature>
<organism evidence="9 10">
    <name type="scientific">Robinsoniella peoriensis</name>
    <dbReference type="NCBI Taxonomy" id="180332"/>
    <lineage>
        <taxon>Bacteria</taxon>
        <taxon>Bacillati</taxon>
        <taxon>Bacillota</taxon>
        <taxon>Clostridia</taxon>
        <taxon>Lachnospirales</taxon>
        <taxon>Lachnospiraceae</taxon>
        <taxon>Robinsoniella</taxon>
    </lineage>
</organism>
<evidence type="ECO:0000256" key="7">
    <source>
        <dbReference type="SAM" id="Phobius"/>
    </source>
</evidence>
<reference evidence="9 10" key="1">
    <citation type="journal article" date="2019" name="Anaerobe">
        <title>Detection of Robinsoniella peoriensis in multiple bone samples of a trauma patient.</title>
        <authorList>
            <person name="Schrottner P."/>
            <person name="Hartwich K."/>
            <person name="Bunk B."/>
            <person name="Schober I."/>
            <person name="Helbig S."/>
            <person name="Rudolph W.W."/>
            <person name="Gunzer F."/>
        </authorList>
    </citation>
    <scope>NUCLEOTIDE SEQUENCE [LARGE SCALE GENOMIC DNA]</scope>
    <source>
        <strain evidence="9 10">DSM 106044</strain>
    </source>
</reference>